<dbReference type="Proteomes" id="UP000050816">
    <property type="component" value="Unassembled WGS sequence"/>
</dbReference>
<dbReference type="EMBL" id="AZFK01000087">
    <property type="protein sequence ID" value="KRL87744.1"/>
    <property type="molecule type" value="Genomic_DNA"/>
</dbReference>
<comment type="catalytic activity">
    <reaction evidence="7">
        <text>L,L-cystathionine + H2O = L-homocysteine + pyruvate + NH4(+)</text>
        <dbReference type="Rhea" id="RHEA:13965"/>
        <dbReference type="ChEBI" id="CHEBI:15361"/>
        <dbReference type="ChEBI" id="CHEBI:15377"/>
        <dbReference type="ChEBI" id="CHEBI:28938"/>
        <dbReference type="ChEBI" id="CHEBI:58161"/>
        <dbReference type="ChEBI" id="CHEBI:58199"/>
    </reaction>
</comment>
<keyword evidence="4 13" id="KW-0663">Pyridoxal phosphate</keyword>
<dbReference type="PANTHER" id="PTHR11808">
    <property type="entry name" value="TRANS-SULFURATION ENZYME FAMILY MEMBER"/>
    <property type="match status" value="1"/>
</dbReference>
<evidence type="ECO:0000256" key="11">
    <source>
        <dbReference type="ARBA" id="ARBA00082255"/>
    </source>
</evidence>
<proteinExistence type="inferred from homology"/>
<dbReference type="GO" id="GO:0019343">
    <property type="term" value="P:cysteine biosynthetic process via cystathionine"/>
    <property type="evidence" value="ECO:0007669"/>
    <property type="project" value="TreeGrafter"/>
</dbReference>
<comment type="similarity">
    <text evidence="2 14">Belongs to the trans-sulfuration enzymes family.</text>
</comment>
<evidence type="ECO:0000256" key="1">
    <source>
        <dbReference type="ARBA" id="ARBA00001933"/>
    </source>
</evidence>
<comment type="caution">
    <text evidence="15">The sequence shown here is derived from an EMBL/GenBank/DDBJ whole genome shotgun (WGS) entry which is preliminary data.</text>
</comment>
<dbReference type="RefSeq" id="WP_056955520.1">
    <property type="nucleotide sequence ID" value="NZ_AZFK01000087.1"/>
</dbReference>
<evidence type="ECO:0000313" key="16">
    <source>
        <dbReference type="Proteomes" id="UP000050816"/>
    </source>
</evidence>
<dbReference type="CDD" id="cd00614">
    <property type="entry name" value="CGS_like"/>
    <property type="match status" value="1"/>
</dbReference>
<dbReference type="EC" id="4.4.1.13" evidence="3"/>
<dbReference type="PIRSF" id="PIRSF001434">
    <property type="entry name" value="CGS"/>
    <property type="match status" value="1"/>
</dbReference>
<dbReference type="InterPro" id="IPR000277">
    <property type="entry name" value="Cys/Met-Metab_PyrdxlP-dep_enz"/>
</dbReference>
<dbReference type="FunFam" id="3.40.640.10:FF:000009">
    <property type="entry name" value="Cystathionine gamma-synthase homolog"/>
    <property type="match status" value="1"/>
</dbReference>
<dbReference type="SUPFAM" id="SSF53383">
    <property type="entry name" value="PLP-dependent transferases"/>
    <property type="match status" value="1"/>
</dbReference>
<dbReference type="InterPro" id="IPR015422">
    <property type="entry name" value="PyrdxlP-dep_Trfase_small"/>
</dbReference>
<dbReference type="GO" id="GO:0047804">
    <property type="term" value="F:cysteine-S-conjugate beta-lyase activity"/>
    <property type="evidence" value="ECO:0007669"/>
    <property type="project" value="UniProtKB-EC"/>
</dbReference>
<evidence type="ECO:0000256" key="4">
    <source>
        <dbReference type="ARBA" id="ARBA00022898"/>
    </source>
</evidence>
<protein>
    <recommendedName>
        <fullName evidence="10">Cystathionine beta-lyase</fullName>
        <ecNumber evidence="3">4.4.1.13</ecNumber>
    </recommendedName>
    <alternativeName>
        <fullName evidence="11">Beta-cystathionase</fullName>
    </alternativeName>
    <alternativeName>
        <fullName evidence="12">Cysteine lyase</fullName>
    </alternativeName>
    <alternativeName>
        <fullName evidence="6">Cysteine-S-conjugate beta-lyase</fullName>
    </alternativeName>
</protein>
<feature type="modified residue" description="N6-(pyridoxal phosphate)lysine" evidence="13">
    <location>
        <position position="195"/>
    </location>
</feature>
<evidence type="ECO:0000256" key="12">
    <source>
        <dbReference type="ARBA" id="ARBA00083175"/>
    </source>
</evidence>
<dbReference type="AlphaFoldDB" id="A0A0R1U379"/>
<dbReference type="PATRIC" id="fig|1423760.3.peg.867"/>
<reference evidence="15 16" key="1">
    <citation type="journal article" date="2015" name="Genome Announc.">
        <title>Expanding the biotechnology potential of lactobacilli through comparative genomics of 213 strains and associated genera.</title>
        <authorList>
            <person name="Sun Z."/>
            <person name="Harris H.M."/>
            <person name="McCann A."/>
            <person name="Guo C."/>
            <person name="Argimon S."/>
            <person name="Zhang W."/>
            <person name="Yang X."/>
            <person name="Jeffery I.B."/>
            <person name="Cooney J.C."/>
            <person name="Kagawa T.F."/>
            <person name="Liu W."/>
            <person name="Song Y."/>
            <person name="Salvetti E."/>
            <person name="Wrobel A."/>
            <person name="Rasinkangas P."/>
            <person name="Parkhill J."/>
            <person name="Rea M.C."/>
            <person name="O'Sullivan O."/>
            <person name="Ritari J."/>
            <person name="Douillard F.P."/>
            <person name="Paul Ross R."/>
            <person name="Yang R."/>
            <person name="Briner A.E."/>
            <person name="Felis G.E."/>
            <person name="de Vos W.M."/>
            <person name="Barrangou R."/>
            <person name="Klaenhammer T.R."/>
            <person name="Caufield P.W."/>
            <person name="Cui Y."/>
            <person name="Zhang H."/>
            <person name="O'Toole P.W."/>
        </authorList>
    </citation>
    <scope>NUCLEOTIDE SEQUENCE [LARGE SCALE GENOMIC DNA]</scope>
    <source>
        <strain evidence="15 16">DSM 15946</strain>
    </source>
</reference>
<dbReference type="GO" id="GO:0019346">
    <property type="term" value="P:transsulfuration"/>
    <property type="evidence" value="ECO:0007669"/>
    <property type="project" value="InterPro"/>
</dbReference>
<evidence type="ECO:0000256" key="2">
    <source>
        <dbReference type="ARBA" id="ARBA00009077"/>
    </source>
</evidence>
<evidence type="ECO:0000256" key="3">
    <source>
        <dbReference type="ARBA" id="ARBA00012224"/>
    </source>
</evidence>
<organism evidence="15 16">
    <name type="scientific">Limosilactobacillus ingluviei DSM 15946</name>
    <dbReference type="NCBI Taxonomy" id="1423760"/>
    <lineage>
        <taxon>Bacteria</taxon>
        <taxon>Bacillati</taxon>
        <taxon>Bacillota</taxon>
        <taxon>Bacilli</taxon>
        <taxon>Lactobacillales</taxon>
        <taxon>Lactobacillaceae</taxon>
        <taxon>Limosilactobacillus</taxon>
    </lineage>
</organism>
<evidence type="ECO:0000256" key="8">
    <source>
        <dbReference type="ARBA" id="ARBA00047625"/>
    </source>
</evidence>
<gene>
    <name evidence="15" type="ORF">FC43_GL000844</name>
</gene>
<dbReference type="InterPro" id="IPR054542">
    <property type="entry name" value="Cys_met_metab_PP"/>
</dbReference>
<comment type="function">
    <text evidence="9">The enzymatic degradation of amino acids in cheese is believed to generate aroma compounds and therefore to be essential for flavor development. Cystathionine beta-lyase (CBL) can convert cystathionine to homocysteine but is also able to catalyze an alpha, gamma elimination. With methionine as a substrate, it produces volatile sulfur compounds which are important for flavor formation in Gouda cheese.</text>
</comment>
<accession>A0A0R1U379</accession>
<keyword evidence="15" id="KW-0456">Lyase</keyword>
<evidence type="ECO:0000256" key="6">
    <source>
        <dbReference type="ARBA" id="ARBA00047213"/>
    </source>
</evidence>
<dbReference type="Gene3D" id="3.90.1150.10">
    <property type="entry name" value="Aspartate Aminotransferase, domain 1"/>
    <property type="match status" value="1"/>
</dbReference>
<dbReference type="GO" id="GO:0004123">
    <property type="term" value="F:cystathionine gamma-lyase activity"/>
    <property type="evidence" value="ECO:0007669"/>
    <property type="project" value="TreeGrafter"/>
</dbReference>
<sequence length="379" mass="40596">MKFNTRLIHSRLSEDPATGAVSTPIYRSSTFRQTELGGHPKWEYARTGNPTRAALEQLMAEIEGGSAGFAFASGSAAIHTVFSLYSAGDHLIVGSDVYGGTFRLINKVLKRFGLEFTVVDMRQLAAVEAAIQPNTVAIYLETPTNPLLQIADIAALAQLAKRHGLKTIVDNTFATPYNQNPLQLGADIVVHSATKYLGGHSDVVAGIAVTNDPALADQLAFLQNSIGAVLGPDDAWLLQRGIKTLGARMRVHQENAAAVVDFLTHDDRIARVLYPGLPDFAGHAVATQQMRGFGAMVSFELQPGLSAKRFVESLQVITLAESLGGIESLIEVPAVMTHGAIPRATRLANGIKDELIRLSVGLEDEADLIADLKQALAQL</sequence>
<dbReference type="InterPro" id="IPR015424">
    <property type="entry name" value="PyrdxlP-dep_Trfase"/>
</dbReference>
<dbReference type="Pfam" id="PF01053">
    <property type="entry name" value="Cys_Met_Meta_PP"/>
    <property type="match status" value="1"/>
</dbReference>
<evidence type="ECO:0000256" key="14">
    <source>
        <dbReference type="RuleBase" id="RU362118"/>
    </source>
</evidence>
<evidence type="ECO:0000256" key="10">
    <source>
        <dbReference type="ARBA" id="ARBA00072331"/>
    </source>
</evidence>
<dbReference type="GO" id="GO:0005737">
    <property type="term" value="C:cytoplasm"/>
    <property type="evidence" value="ECO:0007669"/>
    <property type="project" value="TreeGrafter"/>
</dbReference>
<comment type="pathway">
    <text evidence="5">Amino-acid biosynthesis; L-methionine biosynthesis via de novo pathway; L-homocysteine from L-cystathionine: step 1/1.</text>
</comment>
<evidence type="ECO:0000256" key="13">
    <source>
        <dbReference type="PIRSR" id="PIRSR001434-2"/>
    </source>
</evidence>
<evidence type="ECO:0000256" key="7">
    <source>
        <dbReference type="ARBA" id="ARBA00047517"/>
    </source>
</evidence>
<dbReference type="PANTHER" id="PTHR11808:SF15">
    <property type="entry name" value="CYSTATHIONINE GAMMA-LYASE"/>
    <property type="match status" value="1"/>
</dbReference>
<comment type="catalytic activity">
    <reaction evidence="8">
        <text>an S-substituted L-cysteine + H2O = a thiol + pyruvate + NH4(+)</text>
        <dbReference type="Rhea" id="RHEA:18121"/>
        <dbReference type="ChEBI" id="CHEBI:15361"/>
        <dbReference type="ChEBI" id="CHEBI:15377"/>
        <dbReference type="ChEBI" id="CHEBI:28938"/>
        <dbReference type="ChEBI" id="CHEBI:29256"/>
        <dbReference type="ChEBI" id="CHEBI:58717"/>
        <dbReference type="EC" id="4.4.1.13"/>
    </reaction>
</comment>
<dbReference type="GO" id="GO:0003962">
    <property type="term" value="F:cystathionine gamma-synthase activity"/>
    <property type="evidence" value="ECO:0007669"/>
    <property type="project" value="TreeGrafter"/>
</dbReference>
<evidence type="ECO:0000256" key="5">
    <source>
        <dbReference type="ARBA" id="ARBA00046315"/>
    </source>
</evidence>
<dbReference type="PROSITE" id="PS00868">
    <property type="entry name" value="CYS_MET_METAB_PP"/>
    <property type="match status" value="1"/>
</dbReference>
<dbReference type="FunFam" id="3.90.1150.10:FF:000008">
    <property type="entry name" value="Cystathionine gamma-synthase"/>
    <property type="match status" value="1"/>
</dbReference>
<dbReference type="GO" id="GO:0030170">
    <property type="term" value="F:pyridoxal phosphate binding"/>
    <property type="evidence" value="ECO:0007669"/>
    <property type="project" value="InterPro"/>
</dbReference>
<dbReference type="InterPro" id="IPR015421">
    <property type="entry name" value="PyrdxlP-dep_Trfase_major"/>
</dbReference>
<comment type="cofactor">
    <cofactor evidence="1 14">
        <name>pyridoxal 5'-phosphate</name>
        <dbReference type="ChEBI" id="CHEBI:597326"/>
    </cofactor>
</comment>
<evidence type="ECO:0000313" key="15">
    <source>
        <dbReference type="EMBL" id="KRL87744.1"/>
    </source>
</evidence>
<dbReference type="Gene3D" id="3.40.640.10">
    <property type="entry name" value="Type I PLP-dependent aspartate aminotransferase-like (Major domain)"/>
    <property type="match status" value="1"/>
</dbReference>
<evidence type="ECO:0000256" key="9">
    <source>
        <dbReference type="ARBA" id="ARBA00054844"/>
    </source>
</evidence>
<name>A0A0R1U379_9LACO</name>